<evidence type="ECO:0000256" key="1">
    <source>
        <dbReference type="ARBA" id="ARBA00022450"/>
    </source>
</evidence>
<dbReference type="InterPro" id="IPR020841">
    <property type="entry name" value="PKS_Beta-ketoAc_synthase_dom"/>
</dbReference>
<evidence type="ECO:0000313" key="9">
    <source>
        <dbReference type="Proteomes" id="UP000547510"/>
    </source>
</evidence>
<feature type="non-terminal residue" evidence="8">
    <location>
        <position position="568"/>
    </location>
</feature>
<dbReference type="InterPro" id="IPR016039">
    <property type="entry name" value="Thiolase-like"/>
</dbReference>
<dbReference type="InterPro" id="IPR014031">
    <property type="entry name" value="Ketoacyl_synth_C"/>
</dbReference>
<dbReference type="GO" id="GO:0071770">
    <property type="term" value="P:DIM/DIP cell wall layer assembly"/>
    <property type="evidence" value="ECO:0007669"/>
    <property type="project" value="TreeGrafter"/>
</dbReference>
<evidence type="ECO:0000256" key="3">
    <source>
        <dbReference type="ARBA" id="ARBA00022679"/>
    </source>
</evidence>
<dbReference type="FunFam" id="3.40.47.10:FF:000042">
    <property type="entry name" value="Polyketide synthase Pks13"/>
    <property type="match status" value="1"/>
</dbReference>
<dbReference type="Pfam" id="PF00109">
    <property type="entry name" value="ketoacyl-synt"/>
    <property type="match status" value="1"/>
</dbReference>
<dbReference type="Gene3D" id="3.40.47.10">
    <property type="match status" value="1"/>
</dbReference>
<keyword evidence="9" id="KW-1185">Reference proteome</keyword>
<dbReference type="PANTHER" id="PTHR43775:SF37">
    <property type="entry name" value="SI:DKEY-61P9.11"/>
    <property type="match status" value="1"/>
</dbReference>
<reference evidence="8 9" key="1">
    <citation type="submission" date="2020-08" db="EMBL/GenBank/DDBJ databases">
        <title>Genomic Encyclopedia of Type Strains, Phase III (KMG-III): the genomes of soil and plant-associated and newly described type strains.</title>
        <authorList>
            <person name="Whitman W."/>
        </authorList>
    </citation>
    <scope>NUCLEOTIDE SEQUENCE [LARGE SCALE GENOMIC DNA]</scope>
    <source>
        <strain evidence="8 9">CECT 8640</strain>
    </source>
</reference>
<keyword evidence="2" id="KW-0597">Phosphoprotein</keyword>
<dbReference type="InterPro" id="IPR014043">
    <property type="entry name" value="Acyl_transferase_dom"/>
</dbReference>
<comment type="caution">
    <text evidence="8">The sequence shown here is derived from an EMBL/GenBank/DDBJ whole genome shotgun (WGS) entry which is preliminary data.</text>
</comment>
<protein>
    <submittedName>
        <fullName evidence="8">Acyl transferase domain-containing protein</fullName>
    </submittedName>
</protein>
<dbReference type="InterPro" id="IPR001227">
    <property type="entry name" value="Ac_transferase_dom_sf"/>
</dbReference>
<dbReference type="CDD" id="cd00833">
    <property type="entry name" value="PKS"/>
    <property type="match status" value="1"/>
</dbReference>
<dbReference type="InterPro" id="IPR018201">
    <property type="entry name" value="Ketoacyl_synth_AS"/>
</dbReference>
<name>A0A841CTV6_9PSEU</name>
<dbReference type="RefSeq" id="WP_184699225.1">
    <property type="nucleotide sequence ID" value="NZ_JACHJN010000024.1"/>
</dbReference>
<dbReference type="SUPFAM" id="SSF52151">
    <property type="entry name" value="FabD/lysophospholipase-like"/>
    <property type="match status" value="1"/>
</dbReference>
<evidence type="ECO:0000259" key="7">
    <source>
        <dbReference type="PROSITE" id="PS52004"/>
    </source>
</evidence>
<sequence>MTTAEPTRDDDLAPARIAVIGLAGRFPGAADLDRYWTNLRDGVESIVPIGDDELRAAGVGAEQLADPYYVRMAPKFAGIAEFDAEFFGCSPREAAAMDPQHRIFLELAWAALEDAGYGEPGRIDGTVGVFGGASTTAYLDNITANLDRGAAIRGENVGLGFELAFLASRVSYKLDLRGPSLPVQTACSTALVAVHTAAQSLLNYECDVAVCGAVAYKVPDGVGYRYQEGSFLSPDGHVRPFDAEARGTVFGNGAGTVVLKRLEDALADGDTVHAVILGSAVNNDGAGKASFTAPTVSGQAAVVAEALTAAEVDPEDIDYVEAHGTGTIVGDAIEAQALNRAFEGRGSCALGSVKGNVGHLDAAAGMAGLIKTILALRHETLPATLNHTAPNPEIDFAGGPFRVVAERTPWPRDPQRPRRAGVSAFGFGGTNAHVIVEEAPAAEERSTSDTSAPAVLTVSARTAEALDAATDRLAEHLDQQRPDLADTAHTLALGRCAFGHRRAVVVTEPTTAADSLRTRDPATTVTGTSDSPDVVFLFTGQGSQHVGMGHDLYQTEPVYRDTVDHCAE</sequence>
<keyword evidence="1" id="KW-0596">Phosphopantetheine</keyword>
<evidence type="ECO:0000313" key="8">
    <source>
        <dbReference type="EMBL" id="MBB5960750.1"/>
    </source>
</evidence>
<dbReference type="Pfam" id="PF00698">
    <property type="entry name" value="Acyl_transf_1"/>
    <property type="match status" value="1"/>
</dbReference>
<dbReference type="PANTHER" id="PTHR43775">
    <property type="entry name" value="FATTY ACID SYNTHASE"/>
    <property type="match status" value="1"/>
</dbReference>
<evidence type="ECO:0000256" key="4">
    <source>
        <dbReference type="ARBA" id="ARBA00022832"/>
    </source>
</evidence>
<dbReference type="GO" id="GO:0004312">
    <property type="term" value="F:fatty acid synthase activity"/>
    <property type="evidence" value="ECO:0007669"/>
    <property type="project" value="TreeGrafter"/>
</dbReference>
<dbReference type="Proteomes" id="UP000547510">
    <property type="component" value="Unassembled WGS sequence"/>
</dbReference>
<keyword evidence="3 8" id="KW-0808">Transferase</keyword>
<evidence type="ECO:0000256" key="5">
    <source>
        <dbReference type="ARBA" id="ARBA00023098"/>
    </source>
</evidence>
<dbReference type="InterPro" id="IPR032821">
    <property type="entry name" value="PKS_assoc"/>
</dbReference>
<dbReference type="SUPFAM" id="SSF53901">
    <property type="entry name" value="Thiolase-like"/>
    <property type="match status" value="1"/>
</dbReference>
<dbReference type="EMBL" id="JACHJN010000024">
    <property type="protein sequence ID" value="MBB5960750.1"/>
    <property type="molecule type" value="Genomic_DNA"/>
</dbReference>
<dbReference type="AlphaFoldDB" id="A0A841CTV6"/>
<accession>A0A841CTV6</accession>
<dbReference type="Gene3D" id="3.30.70.3290">
    <property type="match status" value="1"/>
</dbReference>
<evidence type="ECO:0000256" key="6">
    <source>
        <dbReference type="ARBA" id="ARBA00023268"/>
    </source>
</evidence>
<dbReference type="Pfam" id="PF02801">
    <property type="entry name" value="Ketoacyl-synt_C"/>
    <property type="match status" value="1"/>
</dbReference>
<proteinExistence type="predicted"/>
<dbReference type="InterPro" id="IPR016035">
    <property type="entry name" value="Acyl_Trfase/lysoPLipase"/>
</dbReference>
<keyword evidence="6" id="KW-0511">Multifunctional enzyme</keyword>
<evidence type="ECO:0000256" key="2">
    <source>
        <dbReference type="ARBA" id="ARBA00022553"/>
    </source>
</evidence>
<dbReference type="PROSITE" id="PS52004">
    <property type="entry name" value="KS3_2"/>
    <property type="match status" value="1"/>
</dbReference>
<dbReference type="GO" id="GO:0006633">
    <property type="term" value="P:fatty acid biosynthetic process"/>
    <property type="evidence" value="ECO:0007669"/>
    <property type="project" value="InterPro"/>
</dbReference>
<dbReference type="GO" id="GO:0005737">
    <property type="term" value="C:cytoplasm"/>
    <property type="evidence" value="ECO:0007669"/>
    <property type="project" value="TreeGrafter"/>
</dbReference>
<keyword evidence="5" id="KW-0443">Lipid metabolism</keyword>
<organism evidence="8 9">
    <name type="scientific">Saccharothrix tamanrassetensis</name>
    <dbReference type="NCBI Taxonomy" id="1051531"/>
    <lineage>
        <taxon>Bacteria</taxon>
        <taxon>Bacillati</taxon>
        <taxon>Actinomycetota</taxon>
        <taxon>Actinomycetes</taxon>
        <taxon>Pseudonocardiales</taxon>
        <taxon>Pseudonocardiaceae</taxon>
        <taxon>Saccharothrix</taxon>
    </lineage>
</organism>
<keyword evidence="4" id="KW-0276">Fatty acid metabolism</keyword>
<dbReference type="InterPro" id="IPR014030">
    <property type="entry name" value="Ketoacyl_synth_N"/>
</dbReference>
<dbReference type="InterPro" id="IPR050091">
    <property type="entry name" value="PKS_NRPS_Biosynth_Enz"/>
</dbReference>
<dbReference type="PROSITE" id="PS00606">
    <property type="entry name" value="KS3_1"/>
    <property type="match status" value="1"/>
</dbReference>
<dbReference type="GO" id="GO:0004315">
    <property type="term" value="F:3-oxoacyl-[acyl-carrier-protein] synthase activity"/>
    <property type="evidence" value="ECO:0007669"/>
    <property type="project" value="InterPro"/>
</dbReference>
<dbReference type="GO" id="GO:0005886">
    <property type="term" value="C:plasma membrane"/>
    <property type="evidence" value="ECO:0007669"/>
    <property type="project" value="TreeGrafter"/>
</dbReference>
<feature type="domain" description="Ketosynthase family 3 (KS3)" evidence="7">
    <location>
        <begin position="14"/>
        <end position="438"/>
    </location>
</feature>
<dbReference type="SMART" id="SM00825">
    <property type="entry name" value="PKS_KS"/>
    <property type="match status" value="1"/>
</dbReference>
<dbReference type="Pfam" id="PF16197">
    <property type="entry name" value="KAsynt_C_assoc"/>
    <property type="match status" value="1"/>
</dbReference>
<gene>
    <name evidence="8" type="ORF">FHS29_007378</name>
</gene>
<dbReference type="Gene3D" id="3.40.366.10">
    <property type="entry name" value="Malonyl-Coenzyme A Acyl Carrier Protein, domain 2"/>
    <property type="match status" value="1"/>
</dbReference>